<dbReference type="InterPro" id="IPR002881">
    <property type="entry name" value="DUF58"/>
</dbReference>
<evidence type="ECO:0000259" key="2">
    <source>
        <dbReference type="Pfam" id="PF01882"/>
    </source>
</evidence>
<reference evidence="4" key="1">
    <citation type="journal article" date="2019" name="Int. J. Syst. Evol. Microbiol.">
        <title>The Global Catalogue of Microorganisms (GCM) 10K type strain sequencing project: providing services to taxonomists for standard genome sequencing and annotation.</title>
        <authorList>
            <consortium name="The Broad Institute Genomics Platform"/>
            <consortium name="The Broad Institute Genome Sequencing Center for Infectious Disease"/>
            <person name="Wu L."/>
            <person name="Ma J."/>
        </authorList>
    </citation>
    <scope>NUCLEOTIDE SEQUENCE [LARGE SCALE GENOMIC DNA]</scope>
    <source>
        <strain evidence="4">KCTC 12708</strain>
    </source>
</reference>
<dbReference type="Proteomes" id="UP000615593">
    <property type="component" value="Unassembled WGS sequence"/>
</dbReference>
<name>A0ABQ3BMV9_9FLAO</name>
<keyword evidence="4" id="KW-1185">Reference proteome</keyword>
<evidence type="ECO:0000313" key="4">
    <source>
        <dbReference type="Proteomes" id="UP000615593"/>
    </source>
</evidence>
<feature type="transmembrane region" description="Helical" evidence="1">
    <location>
        <begin position="12"/>
        <end position="32"/>
    </location>
</feature>
<proteinExistence type="predicted"/>
<evidence type="ECO:0000256" key="1">
    <source>
        <dbReference type="SAM" id="Phobius"/>
    </source>
</evidence>
<dbReference type="InterPro" id="IPR036465">
    <property type="entry name" value="vWFA_dom_sf"/>
</dbReference>
<feature type="domain" description="DUF58" evidence="2">
    <location>
        <begin position="179"/>
        <end position="368"/>
    </location>
</feature>
<dbReference type="PANTHER" id="PTHR33608">
    <property type="entry name" value="BLL2464 PROTEIN"/>
    <property type="match status" value="1"/>
</dbReference>
<evidence type="ECO:0000313" key="3">
    <source>
        <dbReference type="EMBL" id="GGZ51644.1"/>
    </source>
</evidence>
<dbReference type="EMBL" id="BMWY01000002">
    <property type="protein sequence ID" value="GGZ51644.1"/>
    <property type="molecule type" value="Genomic_DNA"/>
</dbReference>
<organism evidence="3 4">
    <name type="scientific">Mesonia mobilis</name>
    <dbReference type="NCBI Taxonomy" id="369791"/>
    <lineage>
        <taxon>Bacteria</taxon>
        <taxon>Pseudomonadati</taxon>
        <taxon>Bacteroidota</taxon>
        <taxon>Flavobacteriia</taxon>
        <taxon>Flavobacteriales</taxon>
        <taxon>Flavobacteriaceae</taxon>
        <taxon>Mesonia</taxon>
    </lineage>
</organism>
<keyword evidence="1" id="KW-0812">Transmembrane</keyword>
<accession>A0ABQ3BMV9</accession>
<dbReference type="Pfam" id="PF01882">
    <property type="entry name" value="DUF58"/>
    <property type="match status" value="1"/>
</dbReference>
<sequence>MLSYWAKPIYPYIWLLVIAFVVIVFAEIVALFKTNGLSGDRVLAEKFSNSDENEVIINLASKYSFNTEIEVIDEIPIQFQKRDFLKKISISAKEETLFTYLLRPVERGVYTFGSLNCYVKFGLKLTKRRFKFNKDQSVKVYPSFIQMKKYDFLAMDRRVTMTGLKKVRRIGHTMEFEQIKEYVLGDDIRTINWKATAKHRDLMVNQYQDEKSQPIYSIIDTSRVMKMPFEGLKLLDYAINSSLAFSNIALKKNDKVGLLTFSNTIQKFLASSSKKTHLQTILESLYSIDTKFLDSDFGTLYAYTKRKITHRSMLMLYTNFEHISSLRRQLPYLKALNRKHLLVVVFFKNTELEDLIEKETENVFEITEQTVARQFKNDKQIMVNELQRHGIQTVLTTPKNLTINTINKYLEVKSRGLL</sequence>
<dbReference type="SUPFAM" id="SSF53300">
    <property type="entry name" value="vWA-like"/>
    <property type="match status" value="1"/>
</dbReference>
<comment type="caution">
    <text evidence="3">The sequence shown here is derived from an EMBL/GenBank/DDBJ whole genome shotgun (WGS) entry which is preliminary data.</text>
</comment>
<dbReference type="PANTHER" id="PTHR33608:SF3">
    <property type="entry name" value="SLR2013 PROTEIN"/>
    <property type="match status" value="1"/>
</dbReference>
<keyword evidence="1" id="KW-0472">Membrane</keyword>
<keyword evidence="1" id="KW-1133">Transmembrane helix</keyword>
<protein>
    <recommendedName>
        <fullName evidence="2">DUF58 domain-containing protein</fullName>
    </recommendedName>
</protein>
<gene>
    <name evidence="3" type="ORF">GCM10008088_11890</name>
</gene>